<dbReference type="Proteomes" id="UP001500235">
    <property type="component" value="Unassembled WGS sequence"/>
</dbReference>
<dbReference type="RefSeq" id="WP_344707174.1">
    <property type="nucleotide sequence ID" value="NZ_BAABBQ010000001.1"/>
</dbReference>
<evidence type="ECO:0000256" key="1">
    <source>
        <dbReference type="ARBA" id="ARBA00007031"/>
    </source>
</evidence>
<dbReference type="Pfam" id="PF05443">
    <property type="entry name" value="ROS_MUCR"/>
    <property type="match status" value="1"/>
</dbReference>
<keyword evidence="4" id="KW-1185">Reference proteome</keyword>
<feature type="region of interest" description="Disordered" evidence="2">
    <location>
        <begin position="44"/>
        <end position="69"/>
    </location>
</feature>
<sequence>MLDDRLLEMSVELAKAHLATTQVPTSEVPQLVRAIFTSLKALTSPDRPEDSVEESRPIPPHFDELEPPIINKDVSGSEFEGLDPWLAARVPRRVARLLDPSSAVHPSVHEDILICLEDGARVKLLRAYLRKNHGMSLADYMDRWRLPADYPSAPAAYLDGKRAQAKASGLGVTLRGSRGPARAKVAARPRKAVRG</sequence>
<feature type="region of interest" description="Disordered" evidence="2">
    <location>
        <begin position="169"/>
        <end position="195"/>
    </location>
</feature>
<evidence type="ECO:0000256" key="2">
    <source>
        <dbReference type="SAM" id="MobiDB-lite"/>
    </source>
</evidence>
<protein>
    <submittedName>
        <fullName evidence="3">MucR family transcriptional regulator</fullName>
    </submittedName>
</protein>
<feature type="compositionally biased region" description="Basic and acidic residues" evidence="2">
    <location>
        <begin position="46"/>
        <end position="64"/>
    </location>
</feature>
<accession>A0ABP7T117</accession>
<proteinExistence type="inferred from homology"/>
<dbReference type="Gene3D" id="1.10.10.1550">
    <property type="entry name" value="ROS/MUCR transcriptional regulator protein"/>
    <property type="match status" value="1"/>
</dbReference>
<comment type="caution">
    <text evidence="3">The sequence shown here is derived from an EMBL/GenBank/DDBJ whole genome shotgun (WGS) entry which is preliminary data.</text>
</comment>
<feature type="compositionally biased region" description="Basic residues" evidence="2">
    <location>
        <begin position="185"/>
        <end position="195"/>
    </location>
</feature>
<gene>
    <name evidence="3" type="ORF">GCM10022280_18990</name>
</gene>
<dbReference type="EMBL" id="BAABBQ010000001">
    <property type="protein sequence ID" value="GAA4019368.1"/>
    <property type="molecule type" value="Genomic_DNA"/>
</dbReference>
<comment type="similarity">
    <text evidence="1">Belongs to the ros/MucR family.</text>
</comment>
<reference evidence="4" key="1">
    <citation type="journal article" date="2019" name="Int. J. Syst. Evol. Microbiol.">
        <title>The Global Catalogue of Microorganisms (GCM) 10K type strain sequencing project: providing services to taxonomists for standard genome sequencing and annotation.</title>
        <authorList>
            <consortium name="The Broad Institute Genomics Platform"/>
            <consortium name="The Broad Institute Genome Sequencing Center for Infectious Disease"/>
            <person name="Wu L."/>
            <person name="Ma J."/>
        </authorList>
    </citation>
    <scope>NUCLEOTIDE SEQUENCE [LARGE SCALE GENOMIC DNA]</scope>
    <source>
        <strain evidence="4">JCM 17563</strain>
    </source>
</reference>
<evidence type="ECO:0000313" key="4">
    <source>
        <dbReference type="Proteomes" id="UP001500235"/>
    </source>
</evidence>
<name>A0ABP7T117_9SPHN</name>
<evidence type="ECO:0000313" key="3">
    <source>
        <dbReference type="EMBL" id="GAA4019368.1"/>
    </source>
</evidence>
<dbReference type="InterPro" id="IPR041920">
    <property type="entry name" value="ROS/MUCR_sf"/>
</dbReference>
<organism evidence="3 4">
    <name type="scientific">Sphingomonas swuensis</name>
    <dbReference type="NCBI Taxonomy" id="977800"/>
    <lineage>
        <taxon>Bacteria</taxon>
        <taxon>Pseudomonadati</taxon>
        <taxon>Pseudomonadota</taxon>
        <taxon>Alphaproteobacteria</taxon>
        <taxon>Sphingomonadales</taxon>
        <taxon>Sphingomonadaceae</taxon>
        <taxon>Sphingomonas</taxon>
    </lineage>
</organism>
<dbReference type="InterPro" id="IPR008807">
    <property type="entry name" value="ROS_MUCR"/>
</dbReference>